<dbReference type="Pfam" id="PF19078">
    <property type="entry name" value="Big_12"/>
    <property type="match status" value="4"/>
</dbReference>
<dbReference type="Gene3D" id="2.60.40.60">
    <property type="entry name" value="Cadherins"/>
    <property type="match status" value="2"/>
</dbReference>
<dbReference type="PROSITE" id="PS50268">
    <property type="entry name" value="CADHERIN_2"/>
    <property type="match status" value="1"/>
</dbReference>
<dbReference type="CDD" id="cd11304">
    <property type="entry name" value="Cadherin_repeat"/>
    <property type="match status" value="1"/>
</dbReference>
<feature type="signal peptide" evidence="1">
    <location>
        <begin position="1"/>
        <end position="24"/>
    </location>
</feature>
<dbReference type="Proteomes" id="UP000249819">
    <property type="component" value="Unassembled WGS sequence"/>
</dbReference>
<evidence type="ECO:0000313" key="3">
    <source>
        <dbReference type="EMBL" id="RAJ76584.1"/>
    </source>
</evidence>
<name>A0A327VQ79_9BACT</name>
<dbReference type="EMBL" id="QLMA01000008">
    <property type="protein sequence ID" value="RAJ76584.1"/>
    <property type="molecule type" value="Genomic_DNA"/>
</dbReference>
<feature type="domain" description="Cadherin" evidence="2">
    <location>
        <begin position="1621"/>
        <end position="1721"/>
    </location>
</feature>
<dbReference type="GO" id="GO:0005509">
    <property type="term" value="F:calcium ion binding"/>
    <property type="evidence" value="ECO:0007669"/>
    <property type="project" value="InterPro"/>
</dbReference>
<dbReference type="PANTHER" id="PTHR34677:SF3">
    <property type="entry name" value="BACTERIAL IG-LIKE DOMAIN-CONTAINING PROTEIN"/>
    <property type="match status" value="1"/>
</dbReference>
<dbReference type="Pfam" id="PF13585">
    <property type="entry name" value="CHU_C"/>
    <property type="match status" value="1"/>
</dbReference>
<dbReference type="InterPro" id="IPR044048">
    <property type="entry name" value="Big_12"/>
</dbReference>
<dbReference type="SUPFAM" id="SSF49313">
    <property type="entry name" value="Cadherin-like"/>
    <property type="match status" value="1"/>
</dbReference>
<evidence type="ECO:0000313" key="4">
    <source>
        <dbReference type="Proteomes" id="UP000249819"/>
    </source>
</evidence>
<dbReference type="NCBIfam" id="TIGR04131">
    <property type="entry name" value="Bac_Flav_CTERM"/>
    <property type="match status" value="1"/>
</dbReference>
<dbReference type="InterPro" id="IPR015919">
    <property type="entry name" value="Cadherin-like_sf"/>
</dbReference>
<sequence>MKYIFSILLSTIVMCLGNWHSAVAANNRIATNVASAFQIPTDPFVVGAISTSPNPSNASSVTYVVTFSSNVVSVTTSAFGVVTTGDIQGAAVSSVSGFGNRFTVTVWTGTGSGTLALTVNGNGIRPAVTNVPYTVSSDFTYIIDKTAPTLSVGMIPGTPYINPPMNMVTLITNVTDNIDQPWDLKVSCSNDSITWLTSSAVSPTHPLYALTPGNGLKKIYVTAQDRAGNTTSATYTVTVDATPVTVRFTSTPPLISNQSSVTLRYSANKPIINTYHINFDGSTFDEPTGEMTILSLPEGPHTFTLYAEDLAGNVSGQISTSWVTDLTPPTVLSVGFPAPAKYLPGQPLIFDVKMSEPVKFANGNIPYIDVTIGGNTRRANYVSGANTDTWTFAYVVQDDDYEPVGIQLANTITMNGNVLTDLANNPLPPALNNISTNMVLVGNKPITGSIQPPVNLSATTIRMMVTFEEAVTGLDLSKIQLQGVPGAYVLQTIPSPITPTTTYTFDVILPGSINTTLNVTIPFKSVTAVSSGGFNQVVTSSVQINNIPPMVVNVSGPLPGYYKAGQVLNYVVYLNKSVNVASNANPLYLELKIGTATVRANYVSGTGSNALLFSYTVQLGDNDNTGIGMTNQLFDPNYRITDDYYSQLLGLIPVPGPTGVKVNTTTPTLTFNASGPVVKTGDFTLSIDFSEPVQGLNPGSFLLSNARLQNLVSADNQHFTATVTPIADGPMGITLPANKVVNIGGNGNAVQTVNLVADITPPTITTITGPADGYYITGDKLRFVVGFSEAMNIDPGTATPFVTVTLGSKQVQAVYESSDNSSMTFSYTIQDGDEAMSGIGLTGSINPGGAARIQDVAGNNAILTLNGIPDFSNVKVHTAYPTVIISTTSSAMINGPVSVAITFSEAVTGLTLTDFQVQNSTLDNLHNTDNISYTATITPSVDGPVSLSLPANKVVSISNTGNRASNTLSFTADMTPPSILSVVGPANKYYKEGDVLTFKVDFSEPIVINRGSGNPYMAVNMQSGVVPAYLTSYSGNTAYFAYTVQPGDESISGISIGAGISLGGTDGSIKDLAGNDARLYILNLPDFSGVKVHTAHAAVFLNTAAVSPVNGVFLVNITFSEAVSGFIPADIQVTGGSVASVATSDNIHYYAAIRPTVDGTVTVAVPANVAMNVANNGNQASNTVSVVADLTAPTITGLTVPAAGWYNIGDQLDFILTYDEPVVLTGGNTYIPLQIGADVAKATYVSGSGTNQLTFRYTVQAGDQALNGIAYTPTLQTGTDNYSDIAGNAAPKNIPVIATSNVQVNTIVATITTGRVPVDGIYNTGKKLTFTIAWTGGLTVTGTPLLPVTIGRSTVYAKYTGKNGANALIFVYTIVDGDNDMDGIELGNAILLNGGTITCGGPVNADLTLHNISSTAGILVNTTYPTVILSGNIPARTNTAFTVNATFSEAVTGLTIANIIVNNGTISGLQTTDNIHFTFTLTPAADGTVTVTIPANAAQNIGSNGNKVSNTVQVTADMTAPIINAGQQFSVDEYSAVGTVVGQVIATDASYILQNWSLTDPSGIFSIDAATGIITVKDATKLNTKINTTVPVTVTVTDGLNTSVPATVNITVVYVPLAPTDMSISNTNISENTAVGTVIGQLSTITSEPGATFTYTLVAGAGATDNSSFNLAGNQLQNSQVFKYAAQKTYSVRIRTTQSNGLYFEKIFTIQVLQVNQAPVLDPIQNQVICSTTDKQKVQLTGGSAVEADQTLSYAVRVDQAFFNTLTVDNSGLISYSLKPNVAGTVQVTVVLKDNGGTANQGVDTLIRSFTLTVHSLPQVSITADKTGAISKGDIVILTATGGTNYVWSNADGILSGQQSATLQVRPAQSATYQVTASNAEGCSSVQQINITVVTDFKVEATNLLTPNGDGINDKWVIRNLDSYPQNDLTIFDRSGRMVYHQQNYSNQWDGKLNGQPLSEGTYYYILKISGTDKVAKGFITILRN</sequence>
<reference evidence="3 4" key="1">
    <citation type="submission" date="2018-06" db="EMBL/GenBank/DDBJ databases">
        <title>Genomic Encyclopedia of Archaeal and Bacterial Type Strains, Phase II (KMG-II): from individual species to whole genera.</title>
        <authorList>
            <person name="Goeker M."/>
        </authorList>
    </citation>
    <scope>NUCLEOTIDE SEQUENCE [LARGE SCALE GENOMIC DNA]</scope>
    <source>
        <strain evidence="3 4">DSM 29821</strain>
    </source>
</reference>
<evidence type="ECO:0000256" key="1">
    <source>
        <dbReference type="SAM" id="SignalP"/>
    </source>
</evidence>
<dbReference type="GO" id="GO:0016020">
    <property type="term" value="C:membrane"/>
    <property type="evidence" value="ECO:0007669"/>
    <property type="project" value="InterPro"/>
</dbReference>
<comment type="caution">
    <text evidence="3">The sequence shown here is derived from an EMBL/GenBank/DDBJ whole genome shotgun (WGS) entry which is preliminary data.</text>
</comment>
<gene>
    <name evidence="3" type="ORF">CLV59_108103</name>
</gene>
<organism evidence="3 4">
    <name type="scientific">Chitinophaga dinghuensis</name>
    <dbReference type="NCBI Taxonomy" id="1539050"/>
    <lineage>
        <taxon>Bacteria</taxon>
        <taxon>Pseudomonadati</taxon>
        <taxon>Bacteroidota</taxon>
        <taxon>Chitinophagia</taxon>
        <taxon>Chitinophagales</taxon>
        <taxon>Chitinophagaceae</taxon>
        <taxon>Chitinophaga</taxon>
    </lineage>
</organism>
<dbReference type="InterPro" id="IPR026341">
    <property type="entry name" value="T9SS_type_B"/>
</dbReference>
<keyword evidence="1" id="KW-0732">Signal</keyword>
<proteinExistence type="predicted"/>
<dbReference type="InterPro" id="IPR002126">
    <property type="entry name" value="Cadherin-like_dom"/>
</dbReference>
<dbReference type="RefSeq" id="WP_111594310.1">
    <property type="nucleotide sequence ID" value="NZ_QLMA01000008.1"/>
</dbReference>
<dbReference type="PANTHER" id="PTHR34677">
    <property type="match status" value="1"/>
</dbReference>
<protein>
    <submittedName>
        <fullName evidence="3">Gliding motility-associated-like protein</fullName>
    </submittedName>
</protein>
<keyword evidence="4" id="KW-1185">Reference proteome</keyword>
<dbReference type="OrthoDB" id="355609at2"/>
<dbReference type="GO" id="GO:0007156">
    <property type="term" value="P:homophilic cell adhesion via plasma membrane adhesion molecules"/>
    <property type="evidence" value="ECO:0007669"/>
    <property type="project" value="InterPro"/>
</dbReference>
<feature type="chain" id="PRO_5016415795" evidence="1">
    <location>
        <begin position="25"/>
        <end position="1985"/>
    </location>
</feature>
<evidence type="ECO:0000259" key="2">
    <source>
        <dbReference type="PROSITE" id="PS50268"/>
    </source>
</evidence>
<accession>A0A327VQ79</accession>